<evidence type="ECO:0000256" key="2">
    <source>
        <dbReference type="ARBA" id="ARBA00022448"/>
    </source>
</evidence>
<evidence type="ECO:0000256" key="1">
    <source>
        <dbReference type="ARBA" id="ARBA00004141"/>
    </source>
</evidence>
<evidence type="ECO:0000256" key="5">
    <source>
        <dbReference type="ARBA" id="ARBA00023136"/>
    </source>
</evidence>
<keyword evidence="5 6" id="KW-0472">Membrane</keyword>
<evidence type="ECO:0000313" key="8">
    <source>
        <dbReference type="EMBL" id="MEK8050663.1"/>
    </source>
</evidence>
<dbReference type="PANTHER" id="PTHR23504:SF15">
    <property type="entry name" value="MAJOR FACILITATOR SUPERFAMILY (MFS) PROFILE DOMAIN-CONTAINING PROTEIN"/>
    <property type="match status" value="1"/>
</dbReference>
<dbReference type="Pfam" id="PF07690">
    <property type="entry name" value="MFS_1"/>
    <property type="match status" value="1"/>
</dbReference>
<feature type="transmembrane region" description="Helical" evidence="6">
    <location>
        <begin position="211"/>
        <end position="232"/>
    </location>
</feature>
<feature type="domain" description="Major facilitator superfamily (MFS) profile" evidence="7">
    <location>
        <begin position="1"/>
        <end position="395"/>
    </location>
</feature>
<keyword evidence="3 6" id="KW-0812">Transmembrane</keyword>
<proteinExistence type="predicted"/>
<dbReference type="PANTHER" id="PTHR23504">
    <property type="entry name" value="MAJOR FACILITATOR SUPERFAMILY DOMAIN-CONTAINING PROTEIN 10"/>
    <property type="match status" value="1"/>
</dbReference>
<evidence type="ECO:0000256" key="3">
    <source>
        <dbReference type="ARBA" id="ARBA00022692"/>
    </source>
</evidence>
<feature type="transmembrane region" description="Helical" evidence="6">
    <location>
        <begin position="158"/>
        <end position="176"/>
    </location>
</feature>
<feature type="transmembrane region" description="Helical" evidence="6">
    <location>
        <begin position="244"/>
        <end position="263"/>
    </location>
</feature>
<dbReference type="SUPFAM" id="SSF103473">
    <property type="entry name" value="MFS general substrate transporter"/>
    <property type="match status" value="1"/>
</dbReference>
<reference evidence="8 9" key="1">
    <citation type="submission" date="2024-04" db="EMBL/GenBank/DDBJ databases">
        <title>Novel species of the genus Ideonella isolated from streams.</title>
        <authorList>
            <person name="Lu H."/>
        </authorList>
    </citation>
    <scope>NUCLEOTIDE SEQUENCE [LARGE SCALE GENOMIC DNA]</scope>
    <source>
        <strain evidence="8 9">DXS22W</strain>
    </source>
</reference>
<dbReference type="InterPro" id="IPR001958">
    <property type="entry name" value="Tet-R_TetA/multi-R_MdtG-like"/>
</dbReference>
<dbReference type="InterPro" id="IPR011701">
    <property type="entry name" value="MFS"/>
</dbReference>
<keyword evidence="2" id="KW-0813">Transport</keyword>
<evidence type="ECO:0000256" key="6">
    <source>
        <dbReference type="SAM" id="Phobius"/>
    </source>
</evidence>
<gene>
    <name evidence="8" type="ORF">AACH10_10465</name>
</gene>
<sequence length="403" mass="42449">MAFIMITVLIDMVSIGLIIPVLPLVVGTFTSSPTEQAWWYGVVTITFGIANFFASPVLGALSDAHGRRPVLLLGFSGLALSFIVTGLATALWMLIAVRVFSGAMQANAAVASAYVADISAPEERARRFGMLGAMFGIGFILGPATGGLLGAIDVHLPFFVAGALAVLNWLYGWFVLPESLPPEKRQPFAWKRVHPFAALSGLSRLEGVGPLLWVVALASLAQFTLHTSWVLYTHFKFNWGPAEVGWSLFTVGAISAVVQGWLLKHMLARFSSRTLATVGLTASALTYLGFGLATEGWMMYAVIVVGGILGGGAQAAIQGLISNAAKAHEQGATAGSVASLNSLMAVLAPMVATPLLGLVSHLKATDVLMGLPFFFCAALQAVGASVAYRFFRRRAAHEAAPSA</sequence>
<feature type="transmembrane region" description="Helical" evidence="6">
    <location>
        <begin position="128"/>
        <end position="152"/>
    </location>
</feature>
<evidence type="ECO:0000259" key="7">
    <source>
        <dbReference type="PROSITE" id="PS50850"/>
    </source>
</evidence>
<dbReference type="PRINTS" id="PR01035">
    <property type="entry name" value="TCRTETA"/>
</dbReference>
<dbReference type="Proteomes" id="UP001365405">
    <property type="component" value="Unassembled WGS sequence"/>
</dbReference>
<dbReference type="InterPro" id="IPR020846">
    <property type="entry name" value="MFS_dom"/>
</dbReference>
<keyword evidence="9" id="KW-1185">Reference proteome</keyword>
<dbReference type="RefSeq" id="WP_341410333.1">
    <property type="nucleotide sequence ID" value="NZ_JBBUTH010000004.1"/>
</dbReference>
<feature type="transmembrane region" description="Helical" evidence="6">
    <location>
        <begin position="38"/>
        <end position="58"/>
    </location>
</feature>
<dbReference type="Gene3D" id="1.20.1250.20">
    <property type="entry name" value="MFS general substrate transporter like domains"/>
    <property type="match status" value="1"/>
</dbReference>
<dbReference type="PROSITE" id="PS50850">
    <property type="entry name" value="MFS"/>
    <property type="match status" value="1"/>
</dbReference>
<feature type="transmembrane region" description="Helical" evidence="6">
    <location>
        <begin position="275"/>
        <end position="293"/>
    </location>
</feature>
<comment type="subcellular location">
    <subcellularLocation>
        <location evidence="1">Membrane</location>
        <topology evidence="1">Multi-pass membrane protein</topology>
    </subcellularLocation>
</comment>
<evidence type="ECO:0000313" key="9">
    <source>
        <dbReference type="Proteomes" id="UP001365405"/>
    </source>
</evidence>
<keyword evidence="4 6" id="KW-1133">Transmembrane helix</keyword>
<evidence type="ECO:0000256" key="4">
    <source>
        <dbReference type="ARBA" id="ARBA00022989"/>
    </source>
</evidence>
<organism evidence="8 9">
    <name type="scientific">Pseudaquabacterium inlustre</name>
    <dbReference type="NCBI Taxonomy" id="2984192"/>
    <lineage>
        <taxon>Bacteria</taxon>
        <taxon>Pseudomonadati</taxon>
        <taxon>Pseudomonadota</taxon>
        <taxon>Betaproteobacteria</taxon>
        <taxon>Burkholderiales</taxon>
        <taxon>Sphaerotilaceae</taxon>
        <taxon>Pseudaquabacterium</taxon>
    </lineage>
</organism>
<accession>A0ABU9CFL4</accession>
<feature type="transmembrane region" description="Helical" evidence="6">
    <location>
        <begin position="368"/>
        <end position="391"/>
    </location>
</feature>
<dbReference type="EMBL" id="JBBUTH010000004">
    <property type="protein sequence ID" value="MEK8050663.1"/>
    <property type="molecule type" value="Genomic_DNA"/>
</dbReference>
<feature type="transmembrane region" description="Helical" evidence="6">
    <location>
        <begin position="7"/>
        <end position="26"/>
    </location>
</feature>
<feature type="transmembrane region" description="Helical" evidence="6">
    <location>
        <begin position="70"/>
        <end position="93"/>
    </location>
</feature>
<name>A0ABU9CFL4_9BURK</name>
<comment type="caution">
    <text evidence="8">The sequence shown here is derived from an EMBL/GenBank/DDBJ whole genome shotgun (WGS) entry which is preliminary data.</text>
</comment>
<feature type="transmembrane region" description="Helical" evidence="6">
    <location>
        <begin position="299"/>
        <end position="321"/>
    </location>
</feature>
<dbReference type="InterPro" id="IPR036259">
    <property type="entry name" value="MFS_trans_sf"/>
</dbReference>
<protein>
    <submittedName>
        <fullName evidence="8">MFS transporter</fullName>
    </submittedName>
</protein>
<feature type="transmembrane region" description="Helical" evidence="6">
    <location>
        <begin position="342"/>
        <end position="362"/>
    </location>
</feature>